<gene>
    <name evidence="1" type="ORF">THARTR1_01968</name>
</gene>
<sequence length="230" mass="26651">MCMADGDNATRFVFTLESEMRALEIQRAGVRDARIEQEKSLCLFRALEGEGWREVHHAREAASSWRNRLLGVSREGRLKRDVEEAEQRLQRNLYQQRVACDKIEALQRLEIFHQDTWARMGELRDKAQTVAGGFKQEFKRVTEVKEVKDKVFENLLNLRNKIQDAEFRRTRGSSLRLVVELIRTDNDSWCGQGCLGFFEERITEAISTRRLEAEEETTAKLVSGVDASEV</sequence>
<dbReference type="AlphaFoldDB" id="A0A2K0UJ48"/>
<dbReference type="OrthoDB" id="5332773at2759"/>
<comment type="caution">
    <text evidence="1">The sequence shown here is derived from an EMBL/GenBank/DDBJ whole genome shotgun (WGS) entry which is preliminary data.</text>
</comment>
<evidence type="ECO:0000313" key="2">
    <source>
        <dbReference type="Proteomes" id="UP000236290"/>
    </source>
</evidence>
<protein>
    <submittedName>
        <fullName evidence="1">Uncharacterized protein</fullName>
    </submittedName>
</protein>
<name>A0A2K0UJ48_TRIHA</name>
<organism evidence="1 2">
    <name type="scientific">Trichoderma harzianum</name>
    <name type="common">Hypocrea lixii</name>
    <dbReference type="NCBI Taxonomy" id="5544"/>
    <lineage>
        <taxon>Eukaryota</taxon>
        <taxon>Fungi</taxon>
        <taxon>Dikarya</taxon>
        <taxon>Ascomycota</taxon>
        <taxon>Pezizomycotina</taxon>
        <taxon>Sordariomycetes</taxon>
        <taxon>Hypocreomycetidae</taxon>
        <taxon>Hypocreales</taxon>
        <taxon>Hypocreaceae</taxon>
        <taxon>Trichoderma</taxon>
    </lineage>
</organism>
<accession>A0A2K0UJ48</accession>
<dbReference type="EMBL" id="MTYI01000023">
    <property type="protein sequence ID" value="PNP57810.1"/>
    <property type="molecule type" value="Genomic_DNA"/>
</dbReference>
<dbReference type="Proteomes" id="UP000236290">
    <property type="component" value="Unassembled WGS sequence"/>
</dbReference>
<reference evidence="1 2" key="1">
    <citation type="submission" date="2017-02" db="EMBL/GenBank/DDBJ databases">
        <title>Genomes of Trichoderma spp. with biocontrol activity.</title>
        <authorList>
            <person name="Gardiner D."/>
            <person name="Kazan K."/>
            <person name="Vos C."/>
            <person name="Harvey P."/>
        </authorList>
    </citation>
    <scope>NUCLEOTIDE SEQUENCE [LARGE SCALE GENOMIC DNA]</scope>
    <source>
        <strain evidence="1 2">Tr1</strain>
    </source>
</reference>
<proteinExistence type="predicted"/>
<evidence type="ECO:0000313" key="1">
    <source>
        <dbReference type="EMBL" id="PNP57810.1"/>
    </source>
</evidence>